<dbReference type="SUPFAM" id="SSF48452">
    <property type="entry name" value="TPR-like"/>
    <property type="match status" value="1"/>
</dbReference>
<dbReference type="Pfam" id="PF07980">
    <property type="entry name" value="SusD_RagB"/>
    <property type="match status" value="1"/>
</dbReference>
<evidence type="ECO:0000313" key="9">
    <source>
        <dbReference type="EMBL" id="MET6998258.1"/>
    </source>
</evidence>
<name>A0ABV2T5H6_9BACT</name>
<keyword evidence="3 6" id="KW-0732">Signal</keyword>
<feature type="chain" id="PRO_5046750272" evidence="6">
    <location>
        <begin position="18"/>
        <end position="540"/>
    </location>
</feature>
<protein>
    <submittedName>
        <fullName evidence="9">RagB/SusD family nutrient uptake outer membrane protein</fullName>
    </submittedName>
</protein>
<comment type="caution">
    <text evidence="9">The sequence shown here is derived from an EMBL/GenBank/DDBJ whole genome shotgun (WGS) entry which is preliminary data.</text>
</comment>
<evidence type="ECO:0000259" key="8">
    <source>
        <dbReference type="Pfam" id="PF14322"/>
    </source>
</evidence>
<feature type="domain" description="RagB/SusD" evidence="7">
    <location>
        <begin position="295"/>
        <end position="540"/>
    </location>
</feature>
<proteinExistence type="inferred from homology"/>
<evidence type="ECO:0000256" key="2">
    <source>
        <dbReference type="ARBA" id="ARBA00006275"/>
    </source>
</evidence>
<gene>
    <name evidence="9" type="ORF">ABR189_12805</name>
</gene>
<evidence type="ECO:0000256" key="6">
    <source>
        <dbReference type="SAM" id="SignalP"/>
    </source>
</evidence>
<sequence length="540" mass="61256">MQSFKYLLFMAALLFFAAGCKKSLDESVYDFYSPNNLYKTPADAEAAVTGLYGHLHSWDFYKSPALFSEDVDHDHIVGPLWNMGGVGAGNYTGSFVINGLWHGYYYLISQVNTIMDKVPAIKIEPDSTRNRILGEAYFFRGWSYFNLVRLWGAVPIRLENPTNGSRDMGRSSVEEVYQQAINDLQEAEKLLPPKGGSFTGAVGKVTKGTAKAMLAKVYLTMASGALSGAQLSVRGGADNALYTYTKDVVKGHEQMDSKTLFAKARDKALEVMQSKEYDLMPTFMGIWGRANKNNKEFLWELQTMDNNDYGTLLQNYYSAPWYGGNSYYWMSANLYNSYSDTDARSSDGIFHQYFMYGAWMFYPERDSLKYQQAPGGYTAKFYKEYSHPFTKKYWIGTDTEIGANGTTVRTGNRDCNVPLLRYADVLLMFAEAENEAEGGPTSRAYDALNAVRQRSKETVAKGLSQQAFRSLVFDERGKEFYQEANRRFDLVRWGVYLQVMNKLATVENVIKTRENKNLLYPIPQDELNANKLLKENNPGW</sequence>
<dbReference type="RefSeq" id="WP_354660893.1">
    <property type="nucleotide sequence ID" value="NZ_JBEXAC010000001.1"/>
</dbReference>
<dbReference type="EMBL" id="JBEXAC010000001">
    <property type="protein sequence ID" value="MET6998258.1"/>
    <property type="molecule type" value="Genomic_DNA"/>
</dbReference>
<keyword evidence="10" id="KW-1185">Reference proteome</keyword>
<dbReference type="Pfam" id="PF14322">
    <property type="entry name" value="SusD-like_3"/>
    <property type="match status" value="1"/>
</dbReference>
<evidence type="ECO:0000256" key="1">
    <source>
        <dbReference type="ARBA" id="ARBA00004442"/>
    </source>
</evidence>
<comment type="subcellular location">
    <subcellularLocation>
        <location evidence="1">Cell outer membrane</location>
    </subcellularLocation>
</comment>
<keyword evidence="5" id="KW-0998">Cell outer membrane</keyword>
<accession>A0ABV2T5H6</accession>
<organism evidence="9 10">
    <name type="scientific">Chitinophaga defluvii</name>
    <dbReference type="NCBI Taxonomy" id="3163343"/>
    <lineage>
        <taxon>Bacteria</taxon>
        <taxon>Pseudomonadati</taxon>
        <taxon>Bacteroidota</taxon>
        <taxon>Chitinophagia</taxon>
        <taxon>Chitinophagales</taxon>
        <taxon>Chitinophagaceae</taxon>
        <taxon>Chitinophaga</taxon>
    </lineage>
</organism>
<evidence type="ECO:0000256" key="4">
    <source>
        <dbReference type="ARBA" id="ARBA00023136"/>
    </source>
</evidence>
<evidence type="ECO:0000256" key="3">
    <source>
        <dbReference type="ARBA" id="ARBA00022729"/>
    </source>
</evidence>
<dbReference type="InterPro" id="IPR033985">
    <property type="entry name" value="SusD-like_N"/>
</dbReference>
<dbReference type="Gene3D" id="1.25.40.390">
    <property type="match status" value="1"/>
</dbReference>
<dbReference type="CDD" id="cd08977">
    <property type="entry name" value="SusD"/>
    <property type="match status" value="1"/>
</dbReference>
<dbReference type="Proteomes" id="UP001549749">
    <property type="component" value="Unassembled WGS sequence"/>
</dbReference>
<evidence type="ECO:0000256" key="5">
    <source>
        <dbReference type="ARBA" id="ARBA00023237"/>
    </source>
</evidence>
<reference evidence="9 10" key="1">
    <citation type="submission" date="2024-06" db="EMBL/GenBank/DDBJ databases">
        <title>Chitinophaga defluvii sp. nov., isolated from municipal sewage.</title>
        <authorList>
            <person name="Zhang L."/>
        </authorList>
    </citation>
    <scope>NUCLEOTIDE SEQUENCE [LARGE SCALE GENOMIC DNA]</scope>
    <source>
        <strain evidence="9 10">H8</strain>
    </source>
</reference>
<dbReference type="InterPro" id="IPR012944">
    <property type="entry name" value="SusD_RagB_dom"/>
</dbReference>
<dbReference type="PROSITE" id="PS51257">
    <property type="entry name" value="PROKAR_LIPOPROTEIN"/>
    <property type="match status" value="1"/>
</dbReference>
<evidence type="ECO:0000259" key="7">
    <source>
        <dbReference type="Pfam" id="PF07980"/>
    </source>
</evidence>
<keyword evidence="4" id="KW-0472">Membrane</keyword>
<evidence type="ECO:0000313" key="10">
    <source>
        <dbReference type="Proteomes" id="UP001549749"/>
    </source>
</evidence>
<feature type="signal peptide" evidence="6">
    <location>
        <begin position="1"/>
        <end position="17"/>
    </location>
</feature>
<dbReference type="InterPro" id="IPR011990">
    <property type="entry name" value="TPR-like_helical_dom_sf"/>
</dbReference>
<feature type="domain" description="SusD-like N-terminal" evidence="8">
    <location>
        <begin position="97"/>
        <end position="219"/>
    </location>
</feature>
<comment type="similarity">
    <text evidence="2">Belongs to the SusD family.</text>
</comment>